<keyword evidence="1 3" id="KW-0238">DNA-binding</keyword>
<dbReference type="AlphaFoldDB" id="A0A0X8JM94"/>
<dbReference type="PANTHER" id="PTHR46797:SF1">
    <property type="entry name" value="METHYLPHOSPHONATE SYNTHASE"/>
    <property type="match status" value="1"/>
</dbReference>
<keyword evidence="4" id="KW-1185">Reference proteome</keyword>
<accession>A0A0X8JM94</accession>
<protein>
    <submittedName>
        <fullName evidence="3">DNA-binding protein</fullName>
    </submittedName>
</protein>
<dbReference type="InterPro" id="IPR050807">
    <property type="entry name" value="TransReg_Diox_bact_type"/>
</dbReference>
<dbReference type="Pfam" id="PF01381">
    <property type="entry name" value="HTH_3"/>
    <property type="match status" value="1"/>
</dbReference>
<dbReference type="RefSeq" id="WP_062254490.1">
    <property type="nucleotide sequence ID" value="NZ_CP014229.1"/>
</dbReference>
<dbReference type="CDD" id="cd00093">
    <property type="entry name" value="HTH_XRE"/>
    <property type="match status" value="1"/>
</dbReference>
<dbReference type="Gene3D" id="1.10.260.40">
    <property type="entry name" value="lambda repressor-like DNA-binding domains"/>
    <property type="match status" value="1"/>
</dbReference>
<dbReference type="InterPro" id="IPR001387">
    <property type="entry name" value="Cro/C1-type_HTH"/>
</dbReference>
<dbReference type="InterPro" id="IPR010982">
    <property type="entry name" value="Lambda_DNA-bd_dom_sf"/>
</dbReference>
<feature type="domain" description="HTH cro/C1-type" evidence="2">
    <location>
        <begin position="15"/>
        <end position="69"/>
    </location>
</feature>
<gene>
    <name evidence="3" type="ORF">AXF13_15175</name>
</gene>
<dbReference type="PROSITE" id="PS50943">
    <property type="entry name" value="HTH_CROC1"/>
    <property type="match status" value="1"/>
</dbReference>
<dbReference type="GO" id="GO:0005829">
    <property type="term" value="C:cytosol"/>
    <property type="evidence" value="ECO:0007669"/>
    <property type="project" value="TreeGrafter"/>
</dbReference>
<evidence type="ECO:0000256" key="1">
    <source>
        <dbReference type="ARBA" id="ARBA00023125"/>
    </source>
</evidence>
<proteinExistence type="predicted"/>
<organism evidence="3 4">
    <name type="scientific">Desulfovibrio fairfieldensis</name>
    <dbReference type="NCBI Taxonomy" id="44742"/>
    <lineage>
        <taxon>Bacteria</taxon>
        <taxon>Pseudomonadati</taxon>
        <taxon>Thermodesulfobacteriota</taxon>
        <taxon>Desulfovibrionia</taxon>
        <taxon>Desulfovibrionales</taxon>
        <taxon>Desulfovibrionaceae</taxon>
        <taxon>Desulfovibrio</taxon>
    </lineage>
</organism>
<evidence type="ECO:0000313" key="3">
    <source>
        <dbReference type="EMBL" id="AMD91364.1"/>
    </source>
</evidence>
<evidence type="ECO:0000259" key="2">
    <source>
        <dbReference type="PROSITE" id="PS50943"/>
    </source>
</evidence>
<reference evidence="4" key="1">
    <citation type="submission" date="2016-02" db="EMBL/GenBank/DDBJ databases">
        <authorList>
            <person name="Holder M.E."/>
            <person name="Ajami N.J."/>
            <person name="Petrosino J.F."/>
        </authorList>
    </citation>
    <scope>NUCLEOTIDE SEQUENCE [LARGE SCALE GENOMIC DNA]</scope>
    <source>
        <strain evidence="4">CCUG 45958</strain>
    </source>
</reference>
<dbReference type="PANTHER" id="PTHR46797">
    <property type="entry name" value="HTH-TYPE TRANSCRIPTIONAL REGULATOR"/>
    <property type="match status" value="1"/>
</dbReference>
<dbReference type="Proteomes" id="UP000069241">
    <property type="component" value="Chromosome"/>
</dbReference>
<evidence type="ECO:0000313" key="4">
    <source>
        <dbReference type="Proteomes" id="UP000069241"/>
    </source>
</evidence>
<name>A0A0X8JM94_9BACT</name>
<dbReference type="KEGG" id="dfi:AXF13_15175"/>
<dbReference type="GO" id="GO:0003700">
    <property type="term" value="F:DNA-binding transcription factor activity"/>
    <property type="evidence" value="ECO:0007669"/>
    <property type="project" value="TreeGrafter"/>
</dbReference>
<dbReference type="SMART" id="SM00530">
    <property type="entry name" value="HTH_XRE"/>
    <property type="match status" value="1"/>
</dbReference>
<sequence length="87" mass="9927">MKDSSNFCLALGQIIREHREKRNWTRKILAAKTGISISHVRVIEMRQGNPSVMVFVAIAVAFGIDADKLLLEAMQRQAYLNDKNRLE</sequence>
<dbReference type="EMBL" id="CP014229">
    <property type="protein sequence ID" value="AMD91364.1"/>
    <property type="molecule type" value="Genomic_DNA"/>
</dbReference>
<dbReference type="GO" id="GO:0003677">
    <property type="term" value="F:DNA binding"/>
    <property type="evidence" value="ECO:0007669"/>
    <property type="project" value="UniProtKB-KW"/>
</dbReference>
<dbReference type="SUPFAM" id="SSF47413">
    <property type="entry name" value="lambda repressor-like DNA-binding domains"/>
    <property type="match status" value="1"/>
</dbReference>